<keyword evidence="3" id="KW-1185">Reference proteome</keyword>
<evidence type="ECO:0000313" key="2">
    <source>
        <dbReference type="EMBL" id="MDG0864020.1"/>
    </source>
</evidence>
<reference evidence="2" key="1">
    <citation type="submission" date="2019-02" db="EMBL/GenBank/DDBJ databases">
        <title>Draft genome of the type strain Pelomonas aquatica CCUG 52575T.</title>
        <authorList>
            <person name="Gomila M."/>
            <person name="Lalucat J."/>
        </authorList>
    </citation>
    <scope>NUCLEOTIDE SEQUENCE</scope>
    <source>
        <strain evidence="2">CCUG 52575</strain>
    </source>
</reference>
<organism evidence="2 3">
    <name type="scientific">Pelomonas aquatica</name>
    <dbReference type="NCBI Taxonomy" id="431058"/>
    <lineage>
        <taxon>Bacteria</taxon>
        <taxon>Pseudomonadati</taxon>
        <taxon>Pseudomonadota</taxon>
        <taxon>Betaproteobacteria</taxon>
        <taxon>Burkholderiales</taxon>
        <taxon>Sphaerotilaceae</taxon>
        <taxon>Roseateles</taxon>
    </lineage>
</organism>
<dbReference type="NCBIfam" id="TIGR03363">
    <property type="entry name" value="VI_chp_8"/>
    <property type="match status" value="1"/>
</dbReference>
<dbReference type="InterPro" id="IPR017740">
    <property type="entry name" value="TssA-like"/>
</dbReference>
<feature type="domain" description="ImpA N-terminal" evidence="1">
    <location>
        <begin position="30"/>
        <end position="143"/>
    </location>
</feature>
<gene>
    <name evidence="2" type="primary">tssA</name>
    <name evidence="2" type="ORF">EXJ73_16285</name>
</gene>
<evidence type="ECO:0000259" key="1">
    <source>
        <dbReference type="Pfam" id="PF06812"/>
    </source>
</evidence>
<dbReference type="EMBL" id="SGUG01000025">
    <property type="protein sequence ID" value="MDG0864020.1"/>
    <property type="molecule type" value="Genomic_DNA"/>
</dbReference>
<dbReference type="Proteomes" id="UP001152766">
    <property type="component" value="Unassembled WGS sequence"/>
</dbReference>
<name>A0A9X4LI78_9BURK</name>
<comment type="caution">
    <text evidence="2">The sequence shown here is derived from an EMBL/GenBank/DDBJ whole genome shotgun (WGS) entry which is preliminary data.</text>
</comment>
<dbReference type="Pfam" id="PF06812">
    <property type="entry name" value="ImpA_N"/>
    <property type="match status" value="1"/>
</dbReference>
<sequence>MSSTGGSLSLSVSSELSAQVESWLQPLADESAPCGPDLEYDNAFLELTQAAQGKPESQFEAAVPADWRDVRRRCEKLFDASRDLRVAMLWTRALLRLEGVASLAPSLRLLTGLMSNFWAGLHPQPDPEDGDLYARANVLALLVDADAVLADLREANIISLRGVGEVRVRAVDIVLGNIVARDDETSWSRGQVEQLFADAIAQGASLVSDIADAQAELAALSTLLGERLEHSQVPDLKPLRQTLSAIAGMLPQAGDAGAEAGDVAHAGAEASVGSGSGAQALSGRINSRAEALRAIEMVCDYLERAEPTNPAQLLLRRAGRLLGHNFLQLMKELAPDALSEVARIMGVDPSTVEIDG</sequence>
<dbReference type="PANTHER" id="PTHR37951:SF1">
    <property type="entry name" value="TYPE VI SECRETION SYSTEM COMPONENT TSSA1"/>
    <property type="match status" value="1"/>
</dbReference>
<evidence type="ECO:0000313" key="3">
    <source>
        <dbReference type="Proteomes" id="UP001152766"/>
    </source>
</evidence>
<protein>
    <submittedName>
        <fullName evidence="2">Type VI secretion system protein TssA</fullName>
    </submittedName>
</protein>
<dbReference type="InterPro" id="IPR010657">
    <property type="entry name" value="ImpA_N"/>
</dbReference>
<proteinExistence type="predicted"/>
<dbReference type="AlphaFoldDB" id="A0A9X4LI78"/>
<accession>A0A9X4LI78</accession>
<dbReference type="PANTHER" id="PTHR37951">
    <property type="entry name" value="CYTOPLASMIC PROTEIN-RELATED"/>
    <property type="match status" value="1"/>
</dbReference>